<dbReference type="InterPro" id="IPR011583">
    <property type="entry name" value="Chitinase_II/V-like_cat"/>
</dbReference>
<evidence type="ECO:0000313" key="4">
    <source>
        <dbReference type="Proteomes" id="UP000323257"/>
    </source>
</evidence>
<dbReference type="InterPro" id="IPR036582">
    <property type="entry name" value="Mao_N_sf"/>
</dbReference>
<dbReference type="SMART" id="SM00636">
    <property type="entry name" value="Glyco_18"/>
    <property type="match status" value="1"/>
</dbReference>
<dbReference type="AlphaFoldDB" id="A0A5S5BQK3"/>
<evidence type="ECO:0000259" key="2">
    <source>
        <dbReference type="PROSITE" id="PS51910"/>
    </source>
</evidence>
<dbReference type="Gene3D" id="2.30.30.40">
    <property type="entry name" value="SH3 Domains"/>
    <property type="match status" value="1"/>
</dbReference>
<comment type="caution">
    <text evidence="3">The sequence shown here is derived from an EMBL/GenBank/DDBJ whole genome shotgun (WGS) entry which is preliminary data.</text>
</comment>
<dbReference type="PANTHER" id="PTHR46066:SF2">
    <property type="entry name" value="CHITINASE DOMAIN-CONTAINING PROTEIN 1"/>
    <property type="match status" value="1"/>
</dbReference>
<dbReference type="Gene3D" id="3.30.457.10">
    <property type="entry name" value="Copper amine oxidase-like, N-terminal domain"/>
    <property type="match status" value="1"/>
</dbReference>
<dbReference type="Gene3D" id="3.20.20.80">
    <property type="entry name" value="Glycosidases"/>
    <property type="match status" value="1"/>
</dbReference>
<accession>A0A5S5BQK3</accession>
<reference evidence="3 4" key="1">
    <citation type="submission" date="2019-07" db="EMBL/GenBank/DDBJ databases">
        <title>Genomic Encyclopedia of Type Strains, Phase III (KMG-III): the genomes of soil and plant-associated and newly described type strains.</title>
        <authorList>
            <person name="Whitman W."/>
        </authorList>
    </citation>
    <scope>NUCLEOTIDE SEQUENCE [LARGE SCALE GENOMIC DNA]</scope>
    <source>
        <strain evidence="3 4">BL24</strain>
    </source>
</reference>
<proteinExistence type="predicted"/>
<dbReference type="Proteomes" id="UP000323257">
    <property type="component" value="Unassembled WGS sequence"/>
</dbReference>
<gene>
    <name evidence="3" type="ORF">BCM02_1184</name>
</gene>
<organism evidence="3 4">
    <name type="scientific">Paenibacillus methanolicus</name>
    <dbReference type="NCBI Taxonomy" id="582686"/>
    <lineage>
        <taxon>Bacteria</taxon>
        <taxon>Bacillati</taxon>
        <taxon>Bacillota</taxon>
        <taxon>Bacilli</taxon>
        <taxon>Bacillales</taxon>
        <taxon>Paenibacillaceae</taxon>
        <taxon>Paenibacillus</taxon>
    </lineage>
</organism>
<dbReference type="InterPro" id="IPR029070">
    <property type="entry name" value="Chitinase_insertion_sf"/>
</dbReference>
<dbReference type="Pfam" id="PF07833">
    <property type="entry name" value="Cu_amine_oxidN1"/>
    <property type="match status" value="1"/>
</dbReference>
<dbReference type="GO" id="GO:0005975">
    <property type="term" value="P:carbohydrate metabolic process"/>
    <property type="evidence" value="ECO:0007669"/>
    <property type="project" value="InterPro"/>
</dbReference>
<dbReference type="InterPro" id="IPR001223">
    <property type="entry name" value="Glyco_hydro18_cat"/>
</dbReference>
<dbReference type="InterPro" id="IPR012854">
    <property type="entry name" value="Cu_amine_oxidase-like_N"/>
</dbReference>
<dbReference type="Gene3D" id="3.10.50.10">
    <property type="match status" value="1"/>
</dbReference>
<dbReference type="SUPFAM" id="SSF55383">
    <property type="entry name" value="Copper amine oxidase, domain N"/>
    <property type="match status" value="1"/>
</dbReference>
<name>A0A5S5BQK3_9BACL</name>
<dbReference type="PROSITE" id="PS51910">
    <property type="entry name" value="GH18_2"/>
    <property type="match status" value="1"/>
</dbReference>
<dbReference type="EMBL" id="VNHS01000018">
    <property type="protein sequence ID" value="TYP68608.1"/>
    <property type="molecule type" value="Genomic_DNA"/>
</dbReference>
<evidence type="ECO:0000256" key="1">
    <source>
        <dbReference type="SAM" id="Phobius"/>
    </source>
</evidence>
<keyword evidence="1" id="KW-0472">Membrane</keyword>
<dbReference type="InterPro" id="IPR017853">
    <property type="entry name" value="GH"/>
</dbReference>
<keyword evidence="1" id="KW-1133">Transmembrane helix</keyword>
<evidence type="ECO:0000313" key="3">
    <source>
        <dbReference type="EMBL" id="TYP68608.1"/>
    </source>
</evidence>
<dbReference type="GO" id="GO:0008061">
    <property type="term" value="F:chitin binding"/>
    <property type="evidence" value="ECO:0007669"/>
    <property type="project" value="InterPro"/>
</dbReference>
<feature type="transmembrane region" description="Helical" evidence="1">
    <location>
        <begin position="21"/>
        <end position="42"/>
    </location>
</feature>
<dbReference type="PANTHER" id="PTHR46066">
    <property type="entry name" value="CHITINASE DOMAIN-CONTAINING PROTEIN 1 FAMILY MEMBER"/>
    <property type="match status" value="1"/>
</dbReference>
<keyword evidence="1" id="KW-0812">Transmembrane</keyword>
<dbReference type="SUPFAM" id="SSF51445">
    <property type="entry name" value="(Trans)glycosidases"/>
    <property type="match status" value="1"/>
</dbReference>
<keyword evidence="4" id="KW-1185">Reference proteome</keyword>
<sequence>MDMQTVQVRPRRRKPGGLVRTLLRLVFFFLLGVVLFGLYWLFIPNTKMEKPQYGATHPIMVAGTIASGGAVIEGETIKLPLAVLKESAGLENEIWYEEATGSIVLTSAHQVLRLKTDLLTATLNSKPYELREAAEVIDGEVYLPSTPLAELYGIHVETGNGTGIVTIIPTGESVQRAKTTADTALRSSPTIRATIYEKLPSDAEVRIWEEATNPEWYTVQAQSGTIGYLPKDKLSLTEIEQVKQPAVESPFIAWKVMGSKINMTWEGVYAKKTDVSAIGSLNGVNVVSPTWFELIDGTGKIRSKADKAYVDWAAKRKTQVWALFSNGFEPKRTTQALATAQTRFNMIRQLVAYAQIYRLQGINIDFENVETADKANLVQFVRELTPILHEQGLVVSIDVTPKSNSEMWSAFLDRPALAESVDFMMLMAYDEHWASSPKAGSVASLPWTEKSVLRLLEEDRVPPSKLILGMPLYARVWTEANQAGGKTKVSSKALGMQAIDKLIAERKLTPVFDARAGQNYVEYTEDGAKKRIWIEDEVSIQSRVALVRKYGLAGVATWQRSFQNEQIWGVIDQALQQKP</sequence>
<protein>
    <submittedName>
        <fullName evidence="3">Copper amine oxidase-like protein</fullName>
    </submittedName>
</protein>
<dbReference type="Pfam" id="PF00704">
    <property type="entry name" value="Glyco_hydro_18"/>
    <property type="match status" value="1"/>
</dbReference>
<feature type="domain" description="GH18" evidence="2">
    <location>
        <begin position="259"/>
        <end position="578"/>
    </location>
</feature>